<dbReference type="EMBL" id="RDQH01000329">
    <property type="protein sequence ID" value="RXI04527.1"/>
    <property type="molecule type" value="Genomic_DNA"/>
</dbReference>
<name>A0A498KB04_MALDO</name>
<organism evidence="1 2">
    <name type="scientific">Malus domestica</name>
    <name type="common">Apple</name>
    <name type="synonym">Pyrus malus</name>
    <dbReference type="NCBI Taxonomy" id="3750"/>
    <lineage>
        <taxon>Eukaryota</taxon>
        <taxon>Viridiplantae</taxon>
        <taxon>Streptophyta</taxon>
        <taxon>Embryophyta</taxon>
        <taxon>Tracheophyta</taxon>
        <taxon>Spermatophyta</taxon>
        <taxon>Magnoliopsida</taxon>
        <taxon>eudicotyledons</taxon>
        <taxon>Gunneridae</taxon>
        <taxon>Pentapetalae</taxon>
        <taxon>rosids</taxon>
        <taxon>fabids</taxon>
        <taxon>Rosales</taxon>
        <taxon>Rosaceae</taxon>
        <taxon>Amygdaloideae</taxon>
        <taxon>Maleae</taxon>
        <taxon>Malus</taxon>
    </lineage>
</organism>
<accession>A0A498KB04</accession>
<dbReference type="AlphaFoldDB" id="A0A498KB04"/>
<gene>
    <name evidence="1" type="ORF">DVH24_038801</name>
</gene>
<proteinExistence type="predicted"/>
<reference evidence="1 2" key="1">
    <citation type="submission" date="2018-10" db="EMBL/GenBank/DDBJ databases">
        <title>A high-quality apple genome assembly.</title>
        <authorList>
            <person name="Hu J."/>
        </authorList>
    </citation>
    <scope>NUCLEOTIDE SEQUENCE [LARGE SCALE GENOMIC DNA]</scope>
    <source>
        <strain evidence="2">cv. HFTH1</strain>
        <tissue evidence="1">Young leaf</tissue>
    </source>
</reference>
<protein>
    <submittedName>
        <fullName evidence="1">Uncharacterized protein</fullName>
    </submittedName>
</protein>
<dbReference type="Proteomes" id="UP000290289">
    <property type="component" value="Chromosome 3"/>
</dbReference>
<sequence>MFPKRCISGCLSTLEKRWLVRYKAEKKRYLVKFKMACFSNGSTVIAGEAMAILPTLAAEQANTWE</sequence>
<evidence type="ECO:0000313" key="1">
    <source>
        <dbReference type="EMBL" id="RXI04527.1"/>
    </source>
</evidence>
<evidence type="ECO:0000313" key="2">
    <source>
        <dbReference type="Proteomes" id="UP000290289"/>
    </source>
</evidence>
<keyword evidence="2" id="KW-1185">Reference proteome</keyword>
<comment type="caution">
    <text evidence="1">The sequence shown here is derived from an EMBL/GenBank/DDBJ whole genome shotgun (WGS) entry which is preliminary data.</text>
</comment>